<keyword evidence="9" id="KW-1185">Reference proteome</keyword>
<dbReference type="AlphaFoldDB" id="A0ABC8JIA3"/>
<evidence type="ECO:0000256" key="4">
    <source>
        <dbReference type="ARBA" id="ARBA00022833"/>
    </source>
</evidence>
<keyword evidence="5" id="KW-0238">DNA-binding</keyword>
<organism evidence="8 9">
    <name type="scientific">Eruca vesicaria subsp. sativa</name>
    <name type="common">Garden rocket</name>
    <name type="synonym">Eruca sativa</name>
    <dbReference type="NCBI Taxonomy" id="29727"/>
    <lineage>
        <taxon>Eukaryota</taxon>
        <taxon>Viridiplantae</taxon>
        <taxon>Streptophyta</taxon>
        <taxon>Embryophyta</taxon>
        <taxon>Tracheophyta</taxon>
        <taxon>Spermatophyta</taxon>
        <taxon>Magnoliopsida</taxon>
        <taxon>eudicotyledons</taxon>
        <taxon>Gunneridae</taxon>
        <taxon>Pentapetalae</taxon>
        <taxon>rosids</taxon>
        <taxon>malvids</taxon>
        <taxon>Brassicales</taxon>
        <taxon>Brassicaceae</taxon>
        <taxon>Brassiceae</taxon>
        <taxon>Eruca</taxon>
    </lineage>
</organism>
<dbReference type="Gene3D" id="2.40.50.140">
    <property type="entry name" value="Nucleic acid-binding proteins"/>
    <property type="match status" value="1"/>
</dbReference>
<keyword evidence="2" id="KW-0479">Metal-binding</keyword>
<evidence type="ECO:0000256" key="2">
    <source>
        <dbReference type="ARBA" id="ARBA00022723"/>
    </source>
</evidence>
<comment type="similarity">
    <text evidence="1">Belongs to the replication factor A protein 1 family.</text>
</comment>
<dbReference type="GO" id="GO:0003677">
    <property type="term" value="F:DNA binding"/>
    <property type="evidence" value="ECO:0007669"/>
    <property type="project" value="UniProtKB-KW"/>
</dbReference>
<dbReference type="EMBL" id="CAKOAT010109155">
    <property type="protein sequence ID" value="CAH8328677.1"/>
    <property type="molecule type" value="Genomic_DNA"/>
</dbReference>
<dbReference type="InterPro" id="IPR047192">
    <property type="entry name" value="Euk_RPA1_DBD_C"/>
</dbReference>
<dbReference type="GO" id="GO:0008270">
    <property type="term" value="F:zinc ion binding"/>
    <property type="evidence" value="ECO:0007669"/>
    <property type="project" value="UniProtKB-KW"/>
</dbReference>
<comment type="caution">
    <text evidence="8">The sequence shown here is derived from an EMBL/GenBank/DDBJ whole genome shotgun (WGS) entry which is preliminary data.</text>
</comment>
<evidence type="ECO:0000256" key="5">
    <source>
        <dbReference type="ARBA" id="ARBA00023125"/>
    </source>
</evidence>
<dbReference type="CDD" id="cd04476">
    <property type="entry name" value="RPA1_DBD_C"/>
    <property type="match status" value="1"/>
</dbReference>
<dbReference type="SUPFAM" id="SSF50249">
    <property type="entry name" value="Nucleic acid-binding proteins"/>
    <property type="match status" value="1"/>
</dbReference>
<proteinExistence type="inferred from homology"/>
<evidence type="ECO:0000313" key="8">
    <source>
        <dbReference type="EMBL" id="CAH8328677.1"/>
    </source>
</evidence>
<feature type="compositionally biased region" description="Basic and acidic residues" evidence="6">
    <location>
        <begin position="198"/>
        <end position="207"/>
    </location>
</feature>
<dbReference type="Pfam" id="PF08646">
    <property type="entry name" value="Rep_fac-A_C"/>
    <property type="match status" value="1"/>
</dbReference>
<keyword evidence="3" id="KW-0863">Zinc-finger</keyword>
<accession>A0ABC8JIA3</accession>
<dbReference type="PANTHER" id="PTHR23273">
    <property type="entry name" value="REPLICATION FACTOR A 1, RFA1"/>
    <property type="match status" value="1"/>
</dbReference>
<reference evidence="8 9" key="1">
    <citation type="submission" date="2022-03" db="EMBL/GenBank/DDBJ databases">
        <authorList>
            <person name="Macdonald S."/>
            <person name="Ahmed S."/>
            <person name="Newling K."/>
        </authorList>
    </citation>
    <scope>NUCLEOTIDE SEQUENCE [LARGE SCALE GENOMIC DNA]</scope>
</reference>
<name>A0ABC8JIA3_ERUVS</name>
<evidence type="ECO:0000313" key="9">
    <source>
        <dbReference type="Proteomes" id="UP001642260"/>
    </source>
</evidence>
<evidence type="ECO:0000256" key="6">
    <source>
        <dbReference type="SAM" id="MobiDB-lite"/>
    </source>
</evidence>
<dbReference type="Proteomes" id="UP001642260">
    <property type="component" value="Unassembled WGS sequence"/>
</dbReference>
<evidence type="ECO:0000256" key="1">
    <source>
        <dbReference type="ARBA" id="ARBA00005690"/>
    </source>
</evidence>
<dbReference type="PANTHER" id="PTHR23273:SF162">
    <property type="entry name" value="REPLICATION FACTOR A C-TERMINAL DOMAIN-CONTAINING PROTEIN"/>
    <property type="match status" value="1"/>
</dbReference>
<protein>
    <recommendedName>
        <fullName evidence="7">Replication factor A C-terminal domain-containing protein</fullName>
    </recommendedName>
</protein>
<feature type="region of interest" description="Disordered" evidence="6">
    <location>
        <begin position="192"/>
        <end position="214"/>
    </location>
</feature>
<sequence length="214" mass="22935">MCLCVCKVAWFECTATIDDFIHGTPWYYISCDGCNSKAVKGPNSLLCNNNKCERRQVSGVPQYLTKISVYDKTDQAVFVVLGDAGKVLTGKPAAELVANYFEANDDVSADHCVPVPQALLDTIGTTFKFIVKVSEKKLTGKFQSLTVTKIIPADAPQLDGRLEDEEITGTSEDILKTDSGDAGASVSVECSAGSKLRKATDGLESHGAKRTKSG</sequence>
<feature type="domain" description="Replication factor A C-terminal" evidence="7">
    <location>
        <begin position="10"/>
        <end position="101"/>
    </location>
</feature>
<evidence type="ECO:0000259" key="7">
    <source>
        <dbReference type="Pfam" id="PF08646"/>
    </source>
</evidence>
<evidence type="ECO:0000256" key="3">
    <source>
        <dbReference type="ARBA" id="ARBA00022771"/>
    </source>
</evidence>
<gene>
    <name evidence="8" type="ORF">ERUC_LOCUS11429</name>
</gene>
<keyword evidence="4" id="KW-0862">Zinc</keyword>
<dbReference type="InterPro" id="IPR013955">
    <property type="entry name" value="Rep_factor-A_C"/>
</dbReference>
<dbReference type="InterPro" id="IPR012340">
    <property type="entry name" value="NA-bd_OB-fold"/>
</dbReference>